<name>A0A975TVP6_9RHOB</name>
<proteinExistence type="predicted"/>
<dbReference type="GO" id="GO:0003700">
    <property type="term" value="F:DNA-binding transcription factor activity"/>
    <property type="evidence" value="ECO:0007669"/>
    <property type="project" value="InterPro"/>
</dbReference>
<accession>A0A975TVP6</accession>
<sequence length="156" mass="16960">MSKVENAKAAESARADFIEKIGVIAQTEGLPRIAGRVLAMLLYDGERVSFGQLADALQVSRGSVSSSVRMLESQQLIKRVAKPGDRQDYFQMVDHAFANMVEASVARARRAAEDIEESLQAIPASEAGPRARVAGYAAFYRAMGEGLDTTAKKLRR</sequence>
<dbReference type="Gene3D" id="1.10.10.10">
    <property type="entry name" value="Winged helix-like DNA-binding domain superfamily/Winged helix DNA-binding domain"/>
    <property type="match status" value="1"/>
</dbReference>
<dbReference type="Pfam" id="PF12802">
    <property type="entry name" value="MarR_2"/>
    <property type="match status" value="1"/>
</dbReference>
<feature type="domain" description="HTH marR-type" evidence="4">
    <location>
        <begin position="29"/>
        <end position="86"/>
    </location>
</feature>
<reference evidence="6 7" key="1">
    <citation type="submission" date="2021-07" db="EMBL/GenBank/DDBJ databases">
        <title>Karlodiniumbacter phycospheric gen. nov., sp. nov., a phycosphere bacterium isolated from karlodinium veneficum.</title>
        <authorList>
            <person name="Peng Y."/>
            <person name="Jiang L."/>
            <person name="Lee J."/>
        </authorList>
    </citation>
    <scope>NUCLEOTIDE SEQUENCE</scope>
    <source>
        <strain evidence="6 7">N5</strain>
    </source>
</reference>
<gene>
    <name evidence="5" type="ORF">KUL25_00485</name>
    <name evidence="6" type="ORF">KUL25_00490</name>
</gene>
<dbReference type="InterPro" id="IPR036388">
    <property type="entry name" value="WH-like_DNA-bd_sf"/>
</dbReference>
<evidence type="ECO:0000259" key="4">
    <source>
        <dbReference type="Pfam" id="PF12802"/>
    </source>
</evidence>
<keyword evidence="7" id="KW-1185">Reference proteome</keyword>
<evidence type="ECO:0000313" key="7">
    <source>
        <dbReference type="Proteomes" id="UP000693972"/>
    </source>
</evidence>
<evidence type="ECO:0000256" key="3">
    <source>
        <dbReference type="ARBA" id="ARBA00023163"/>
    </source>
</evidence>
<dbReference type="SUPFAM" id="SSF46785">
    <property type="entry name" value="Winged helix' DNA-binding domain"/>
    <property type="match status" value="1"/>
</dbReference>
<keyword evidence="2" id="KW-0238">DNA-binding</keyword>
<dbReference type="EMBL" id="CP078073">
    <property type="protein sequence ID" value="QXL88037.1"/>
    <property type="molecule type" value="Genomic_DNA"/>
</dbReference>
<organism evidence="6">
    <name type="scientific">Gymnodinialimonas phycosphaerae</name>
    <dbReference type="NCBI Taxonomy" id="2841589"/>
    <lineage>
        <taxon>Bacteria</taxon>
        <taxon>Pseudomonadati</taxon>
        <taxon>Pseudomonadota</taxon>
        <taxon>Alphaproteobacteria</taxon>
        <taxon>Rhodobacterales</taxon>
        <taxon>Paracoccaceae</taxon>
        <taxon>Gymnodinialimonas</taxon>
    </lineage>
</organism>
<dbReference type="InterPro" id="IPR000835">
    <property type="entry name" value="HTH_MarR-typ"/>
</dbReference>
<dbReference type="PANTHER" id="PTHR38465">
    <property type="entry name" value="HTH-TYPE TRANSCRIPTIONAL REGULATOR MJ1563-RELATED"/>
    <property type="match status" value="1"/>
</dbReference>
<evidence type="ECO:0000313" key="5">
    <source>
        <dbReference type="EMBL" id="MBY4891237.1"/>
    </source>
</evidence>
<dbReference type="PANTHER" id="PTHR38465:SF1">
    <property type="entry name" value="HTH-TYPE TRANSCRIPTIONAL REGULATOR MJ1563-RELATED"/>
    <property type="match status" value="1"/>
</dbReference>
<keyword evidence="1" id="KW-0805">Transcription regulation</keyword>
<evidence type="ECO:0000313" key="6">
    <source>
        <dbReference type="EMBL" id="QXL88037.1"/>
    </source>
</evidence>
<dbReference type="AlphaFoldDB" id="A0A975TVP6"/>
<evidence type="ECO:0000256" key="1">
    <source>
        <dbReference type="ARBA" id="ARBA00023015"/>
    </source>
</evidence>
<dbReference type="Proteomes" id="UP000693972">
    <property type="component" value="Unassembled WGS sequence"/>
</dbReference>
<dbReference type="EMBL" id="JAIMBW010000001">
    <property type="protein sequence ID" value="MBY4891237.1"/>
    <property type="molecule type" value="Genomic_DNA"/>
</dbReference>
<dbReference type="InterPro" id="IPR036390">
    <property type="entry name" value="WH_DNA-bd_sf"/>
</dbReference>
<dbReference type="GO" id="GO:0003677">
    <property type="term" value="F:DNA binding"/>
    <property type="evidence" value="ECO:0007669"/>
    <property type="project" value="UniProtKB-KW"/>
</dbReference>
<dbReference type="RefSeq" id="WP_257891122.1">
    <property type="nucleotide sequence ID" value="NZ_JAIMBW010000001.1"/>
</dbReference>
<keyword evidence="3" id="KW-0804">Transcription</keyword>
<protein>
    <submittedName>
        <fullName evidence="6">MarR family transcriptional regulator</fullName>
    </submittedName>
</protein>
<evidence type="ECO:0000256" key="2">
    <source>
        <dbReference type="ARBA" id="ARBA00023125"/>
    </source>
</evidence>
<dbReference type="InterPro" id="IPR052362">
    <property type="entry name" value="HTH-GbsR_regulator"/>
</dbReference>